<proteinExistence type="predicted"/>
<evidence type="ECO:0000313" key="1">
    <source>
        <dbReference type="EMBL" id="XAY05875.1"/>
    </source>
</evidence>
<name>A0AAU7AWM9_9ACTN</name>
<protein>
    <submittedName>
        <fullName evidence="1">Uncharacterized protein</fullName>
    </submittedName>
</protein>
<dbReference type="EMBL" id="CP114014">
    <property type="protein sequence ID" value="XAY05875.1"/>
    <property type="molecule type" value="Genomic_DNA"/>
</dbReference>
<sequence length="141" mass="16367">MPTATAYALISASDLKRQRGWTEGLIGQLLGAPDALAPNPHGFRPPMRFFARDRILDAEQADAFRDWAARLDDRRTWRRTQPTRSYRPADIEHLEWLDHPRNIALFLTPRVPRRKRQRRAEPPPAPTGLYPLGRYEVLTLF</sequence>
<dbReference type="KEGG" id="parq:DSM112329_02735"/>
<dbReference type="AlphaFoldDB" id="A0AAU7AWM9"/>
<gene>
    <name evidence="1" type="ORF">DSM112329_02735</name>
</gene>
<dbReference type="RefSeq" id="WP_354702377.1">
    <property type="nucleotide sequence ID" value="NZ_CP114014.1"/>
</dbReference>
<organism evidence="1">
    <name type="scientific">Paraconexibacter sp. AEG42_29</name>
    <dbReference type="NCBI Taxonomy" id="2997339"/>
    <lineage>
        <taxon>Bacteria</taxon>
        <taxon>Bacillati</taxon>
        <taxon>Actinomycetota</taxon>
        <taxon>Thermoleophilia</taxon>
        <taxon>Solirubrobacterales</taxon>
        <taxon>Paraconexibacteraceae</taxon>
        <taxon>Paraconexibacter</taxon>
    </lineage>
</organism>
<reference evidence="1" key="1">
    <citation type="submission" date="2022-12" db="EMBL/GenBank/DDBJ databases">
        <title>Paraconexibacter alkalitolerans sp. nov. and Baekduia alba sp. nov., isolated from soil and emended description of the genera Paraconexibacter (Chun et al., 2020) and Baekduia (An et al., 2020).</title>
        <authorList>
            <person name="Vieira S."/>
            <person name="Huber K.J."/>
            <person name="Geppert A."/>
            <person name="Wolf J."/>
            <person name="Neumann-Schaal M."/>
            <person name="Muesken M."/>
            <person name="Overmann J."/>
        </authorList>
    </citation>
    <scope>NUCLEOTIDE SEQUENCE</scope>
    <source>
        <strain evidence="1">AEG42_29</strain>
    </source>
</reference>
<accession>A0AAU7AWM9</accession>